<dbReference type="GeneID" id="34584826"/>
<dbReference type="RefSeq" id="XP_022504544.1">
    <property type="nucleotide sequence ID" value="XM_022639708.1"/>
</dbReference>
<gene>
    <name evidence="2" type="ORF">AYO20_01402</name>
</gene>
<comment type="caution">
    <text evidence="2">The sequence shown here is derived from an EMBL/GenBank/DDBJ whole genome shotgun (WGS) entry which is preliminary data.</text>
</comment>
<accession>A0A178DD00</accession>
<evidence type="ECO:0000256" key="1">
    <source>
        <dbReference type="SAM" id="SignalP"/>
    </source>
</evidence>
<feature type="signal peptide" evidence="1">
    <location>
        <begin position="1"/>
        <end position="18"/>
    </location>
</feature>
<keyword evidence="3" id="KW-1185">Reference proteome</keyword>
<proteinExistence type="predicted"/>
<reference evidence="2 3" key="1">
    <citation type="submission" date="2016-03" db="EMBL/GenBank/DDBJ databases">
        <title>The draft genome sequence of Fonsecaea nubica causative agent of cutaneous subcutaneous infection in human host.</title>
        <authorList>
            <person name="Costa F."/>
            <person name="Sybren D.H."/>
            <person name="Raittz R.T."/>
            <person name="Weiss V.A."/>
            <person name="Leao A.C."/>
            <person name="Gomes R."/>
            <person name="De Souza E.M."/>
            <person name="Pedrosa F.O."/>
            <person name="Steffens M.B."/>
            <person name="Bombassaro A."/>
            <person name="Tadra-Sfeir M.Z."/>
            <person name="Moreno L.F."/>
            <person name="Najafzadeh M.J."/>
            <person name="Felipe M.S."/>
            <person name="Teixeira M."/>
            <person name="Sun J."/>
            <person name="Xi L."/>
            <person name="Castro M.A."/>
            <person name="Vicente V.A."/>
        </authorList>
    </citation>
    <scope>NUCLEOTIDE SEQUENCE [LARGE SCALE GENOMIC DNA]</scope>
    <source>
        <strain evidence="2 3">CBS 269.64</strain>
    </source>
</reference>
<evidence type="ECO:0000313" key="2">
    <source>
        <dbReference type="EMBL" id="OAL39532.1"/>
    </source>
</evidence>
<protein>
    <recommendedName>
        <fullName evidence="4">Cyanovirin-N domain-containing protein</fullName>
    </recommendedName>
</protein>
<dbReference type="AlphaFoldDB" id="A0A178DD00"/>
<evidence type="ECO:0000313" key="3">
    <source>
        <dbReference type="Proteomes" id="UP000185904"/>
    </source>
</evidence>
<evidence type="ECO:0008006" key="4">
    <source>
        <dbReference type="Google" id="ProtNLM"/>
    </source>
</evidence>
<sequence length="125" mass="13104">MKPCSTFVTLCLFTSAIADSVPEAGLNTRAAQDINECLGPEGLADFQDCFDLVASVADSSTLSHESGQGISLGECQMIYLDSGLGPTLDKDTFGNAGLEILDSCKVCHSEGFGDFDMPPLNLSVC</sequence>
<keyword evidence="1" id="KW-0732">Signal</keyword>
<organism evidence="2 3">
    <name type="scientific">Fonsecaea nubica</name>
    <dbReference type="NCBI Taxonomy" id="856822"/>
    <lineage>
        <taxon>Eukaryota</taxon>
        <taxon>Fungi</taxon>
        <taxon>Dikarya</taxon>
        <taxon>Ascomycota</taxon>
        <taxon>Pezizomycotina</taxon>
        <taxon>Eurotiomycetes</taxon>
        <taxon>Chaetothyriomycetidae</taxon>
        <taxon>Chaetothyriales</taxon>
        <taxon>Herpotrichiellaceae</taxon>
        <taxon>Fonsecaea</taxon>
    </lineage>
</organism>
<dbReference type="Proteomes" id="UP000185904">
    <property type="component" value="Unassembled WGS sequence"/>
</dbReference>
<dbReference type="EMBL" id="LVCJ01000005">
    <property type="protein sequence ID" value="OAL39532.1"/>
    <property type="molecule type" value="Genomic_DNA"/>
</dbReference>
<name>A0A178DD00_9EURO</name>
<feature type="chain" id="PRO_5008084184" description="Cyanovirin-N domain-containing protein" evidence="1">
    <location>
        <begin position="19"/>
        <end position="125"/>
    </location>
</feature>